<dbReference type="GO" id="GO:0042910">
    <property type="term" value="F:xenobiotic transmembrane transporter activity"/>
    <property type="evidence" value="ECO:0007669"/>
    <property type="project" value="TreeGrafter"/>
</dbReference>
<feature type="transmembrane region" description="Helical" evidence="9">
    <location>
        <begin position="339"/>
        <end position="357"/>
    </location>
</feature>
<evidence type="ECO:0000256" key="1">
    <source>
        <dbReference type="ARBA" id="ARBA00004429"/>
    </source>
</evidence>
<dbReference type="EMBL" id="MTZV01000006">
    <property type="protein sequence ID" value="PCE22934.1"/>
    <property type="molecule type" value="Genomic_DNA"/>
</dbReference>
<dbReference type="GO" id="GO:0005886">
    <property type="term" value="C:plasma membrane"/>
    <property type="evidence" value="ECO:0007669"/>
    <property type="project" value="UniProtKB-SubCell"/>
</dbReference>
<dbReference type="Proteomes" id="UP000218022">
    <property type="component" value="Unassembled WGS sequence"/>
</dbReference>
<dbReference type="Gene3D" id="3.30.2090.10">
    <property type="entry name" value="Multidrug efflux transporter AcrB TolC docking domain, DN and DC subdomains"/>
    <property type="match status" value="2"/>
</dbReference>
<dbReference type="SUPFAM" id="SSF82693">
    <property type="entry name" value="Multidrug efflux transporter AcrB pore domain, PN1, PN2, PC1 and PC2 subdomains"/>
    <property type="match status" value="3"/>
</dbReference>
<dbReference type="NCBIfam" id="TIGR00915">
    <property type="entry name" value="2A0602"/>
    <property type="match status" value="1"/>
</dbReference>
<sequence>MARFFIDRPVFAWVISLLIMFAGVFAIRMLPVAQYPDIAPPVVNVWASYPGASAQVVEESVTAVIEREMNGAPGLLYTSANSSTGMASLSLTFRQGTNADLAAVEVQNRLKTVEARLPEPVRRDGVSVEKAADNIQLVVTLTSDDGRMSEVQLGELASANVLQALRRVEGVGKVQVWGAEYAMRIWPDPIRMTSLNLTASDLVAAIRSHNARVTIGDVGNQAVPASAAISATVLAEGELRTPQDFGGIVLRARPDGSALVLRDVARVEFGGSDYSFTSRVNGKTATGLAIKMAPGSNAVATTKRVRATMEQLAKYFPPGVGWQIPYETASFVQISMQKVVSTLIEAGVLVFLVMYLFMQNLRATLIPTLVVPVALLGTFSAMLAFGFSINVLTMFGMVLAIGILVDDAIVVVENVERIMAEEQLSPYEATIKAMRQISGAIIGITVVLTSVFVPMAFFSGAVGNIYRQFALSLAVSIGFSAFLALSLTPALCATLLKPVSGDHHEKRGFFGWFNRSFARMTGRYHAAVTRILKKPVRWIVLYAAIAAAVTLLFMRLPTAFLPDEDQGNFMIMVMRPQGTPMVETMQSVGEIEGYLRDHEPVEYVYALGGFSLYGSGTSSGMIFATLKNWKDRKATKAHVQAIVERVNQRFAGTPNVTVFAMNSPALPDLGSTGGFDFRLQDRGGAGYAALVAAREQLLAEGGKEAAITDLMFAGQPDAPQIRLDIDRNKAAAMGVSLDEINTTLAVMFGSDYVGDFMHGSQVRRVMVQADGRDRVDPEDVRKLRVRNAAGEMVPLSAFVTLQWSAGPPQLERYNGYPSFTLNGSAAHGHSSGEAMQVMEKLAGKLPAGIGFDWSGQSFEERLSGDQAPALFALSVLIVFLALAALYESWSIPLAVILVVPLGVIGAVLGVTLRGMPNDIYFKVGLIATIGLSAKNAILIVEVAKDLYGEGMTLVDAALEAARLRLRPIVMTSLAFGVGVLPLAFSTGAASGAQTAIGTGVLGGVLTATVLAVFMVPLFFVVVGRVFHVGTRRRGGVQSVRKVGVES</sequence>
<dbReference type="InterPro" id="IPR027463">
    <property type="entry name" value="AcrB_DN_DC_subdom"/>
</dbReference>
<evidence type="ECO:0000256" key="4">
    <source>
        <dbReference type="ARBA" id="ARBA00022475"/>
    </source>
</evidence>
<feature type="transmembrane region" description="Helical" evidence="9">
    <location>
        <begin position="539"/>
        <end position="560"/>
    </location>
</feature>
<comment type="similarity">
    <text evidence="2 9">Belongs to the resistance-nodulation-cell division (RND) (TC 2.A.6) family.</text>
</comment>
<proteinExistence type="inferred from homology"/>
<feature type="transmembrane region" description="Helical" evidence="9">
    <location>
        <begin position="369"/>
        <end position="389"/>
    </location>
</feature>
<dbReference type="FunFam" id="3.30.70.1430:FF:000001">
    <property type="entry name" value="Efflux pump membrane transporter"/>
    <property type="match status" value="1"/>
</dbReference>
<name>A0A2A4ERL6_9BURK</name>
<feature type="transmembrane region" description="Helical" evidence="9">
    <location>
        <begin position="395"/>
        <end position="415"/>
    </location>
</feature>
<evidence type="ECO:0000256" key="2">
    <source>
        <dbReference type="ARBA" id="ARBA00010942"/>
    </source>
</evidence>
<dbReference type="InterPro" id="IPR004764">
    <property type="entry name" value="MdtF-like"/>
</dbReference>
<comment type="subcellular location">
    <subcellularLocation>
        <location evidence="1 9">Cell inner membrane</location>
        <topology evidence="1 9">Multi-pass membrane protein</topology>
    </subcellularLocation>
</comment>
<feature type="transmembrane region" description="Helical" evidence="9">
    <location>
        <begin position="867"/>
        <end position="885"/>
    </location>
</feature>
<dbReference type="SUPFAM" id="SSF82866">
    <property type="entry name" value="Multidrug efflux transporter AcrB transmembrane domain"/>
    <property type="match status" value="2"/>
</dbReference>
<dbReference type="RefSeq" id="WP_096724936.1">
    <property type="nucleotide sequence ID" value="NZ_MTZV01000006.1"/>
</dbReference>
<dbReference type="PANTHER" id="PTHR32063">
    <property type="match status" value="1"/>
</dbReference>
<gene>
    <name evidence="10" type="ORF">BWP39_24945</name>
</gene>
<protein>
    <recommendedName>
        <fullName evidence="9">Efflux pump membrane transporter</fullName>
    </recommendedName>
</protein>
<dbReference type="PANTHER" id="PTHR32063:SF10">
    <property type="entry name" value="EFFLUX PUMP MEMBRANE TRANSPORTER"/>
    <property type="match status" value="1"/>
</dbReference>
<dbReference type="NCBIfam" id="NF007131">
    <property type="entry name" value="PRK09577.1"/>
    <property type="match status" value="1"/>
</dbReference>
<dbReference type="Pfam" id="PF00873">
    <property type="entry name" value="ACR_tran"/>
    <property type="match status" value="1"/>
</dbReference>
<evidence type="ECO:0000313" key="11">
    <source>
        <dbReference type="Proteomes" id="UP000218022"/>
    </source>
</evidence>
<feature type="transmembrane region" description="Helical" evidence="9">
    <location>
        <begin position="1000"/>
        <end position="1023"/>
    </location>
</feature>
<dbReference type="Gene3D" id="3.30.70.1440">
    <property type="entry name" value="Multidrug efflux transporter AcrB pore domain"/>
    <property type="match status" value="1"/>
</dbReference>
<feature type="transmembrane region" description="Helical" evidence="9">
    <location>
        <begin position="436"/>
        <end position="457"/>
    </location>
</feature>
<dbReference type="SUPFAM" id="SSF82714">
    <property type="entry name" value="Multidrug efflux transporter AcrB TolC docking domain, DN and DC subdomains"/>
    <property type="match status" value="2"/>
</dbReference>
<feature type="transmembrane region" description="Helical" evidence="9">
    <location>
        <begin position="968"/>
        <end position="988"/>
    </location>
</feature>
<feature type="transmembrane region" description="Helical" evidence="9">
    <location>
        <begin position="603"/>
        <end position="626"/>
    </location>
</feature>
<dbReference type="Gene3D" id="3.30.70.1320">
    <property type="entry name" value="Multidrug efflux transporter AcrB pore domain like"/>
    <property type="match status" value="1"/>
</dbReference>
<keyword evidence="5 9" id="KW-0997">Cell inner membrane</keyword>
<evidence type="ECO:0000256" key="5">
    <source>
        <dbReference type="ARBA" id="ARBA00022519"/>
    </source>
</evidence>
<dbReference type="FunFam" id="1.20.1640.10:FF:000001">
    <property type="entry name" value="Efflux pump membrane transporter"/>
    <property type="match status" value="1"/>
</dbReference>
<keyword evidence="8 9" id="KW-0472">Membrane</keyword>
<dbReference type="GO" id="GO:0009636">
    <property type="term" value="P:response to toxic substance"/>
    <property type="evidence" value="ECO:0007669"/>
    <property type="project" value="UniProtKB-ARBA"/>
</dbReference>
<evidence type="ECO:0000256" key="8">
    <source>
        <dbReference type="ARBA" id="ARBA00023136"/>
    </source>
</evidence>
<dbReference type="Gene3D" id="3.30.70.1430">
    <property type="entry name" value="Multidrug efflux transporter AcrB pore domain"/>
    <property type="match status" value="2"/>
</dbReference>
<dbReference type="PRINTS" id="PR00702">
    <property type="entry name" value="ACRIFLAVINRP"/>
</dbReference>
<evidence type="ECO:0000313" key="10">
    <source>
        <dbReference type="EMBL" id="PCE22934.1"/>
    </source>
</evidence>
<organism evidence="10 11">
    <name type="scientific">Paraburkholderia acidicola</name>
    <dbReference type="NCBI Taxonomy" id="1912599"/>
    <lineage>
        <taxon>Bacteria</taxon>
        <taxon>Pseudomonadati</taxon>
        <taxon>Pseudomonadota</taxon>
        <taxon>Betaproteobacteria</taxon>
        <taxon>Burkholderiales</taxon>
        <taxon>Burkholderiaceae</taxon>
        <taxon>Paraburkholderia</taxon>
    </lineage>
</organism>
<keyword evidence="3 9" id="KW-0813">Transport</keyword>
<evidence type="ECO:0000256" key="3">
    <source>
        <dbReference type="ARBA" id="ARBA00022448"/>
    </source>
</evidence>
<dbReference type="AlphaFoldDB" id="A0A2A4ERL6"/>
<feature type="transmembrane region" description="Helical" evidence="9">
    <location>
        <begin position="469"/>
        <end position="496"/>
    </location>
</feature>
<evidence type="ECO:0000256" key="6">
    <source>
        <dbReference type="ARBA" id="ARBA00022692"/>
    </source>
</evidence>
<comment type="caution">
    <text evidence="10">The sequence shown here is derived from an EMBL/GenBank/DDBJ whole genome shotgun (WGS) entry which is preliminary data.</text>
</comment>
<feature type="transmembrane region" description="Helical" evidence="9">
    <location>
        <begin position="891"/>
        <end position="912"/>
    </location>
</feature>
<evidence type="ECO:0000256" key="9">
    <source>
        <dbReference type="RuleBase" id="RU364070"/>
    </source>
</evidence>
<comment type="caution">
    <text evidence="9">Lacks conserved residue(s) required for the propagation of feature annotation.</text>
</comment>
<evidence type="ECO:0000256" key="7">
    <source>
        <dbReference type="ARBA" id="ARBA00022989"/>
    </source>
</evidence>
<keyword evidence="7 9" id="KW-1133">Transmembrane helix</keyword>
<dbReference type="GO" id="GO:0015562">
    <property type="term" value="F:efflux transmembrane transporter activity"/>
    <property type="evidence" value="ECO:0007669"/>
    <property type="project" value="InterPro"/>
</dbReference>
<keyword evidence="6 9" id="KW-0812">Transmembrane</keyword>
<dbReference type="Gene3D" id="1.20.1640.10">
    <property type="entry name" value="Multidrug efflux transporter AcrB transmembrane domain"/>
    <property type="match status" value="2"/>
</dbReference>
<accession>A0A2A4ERL6</accession>
<keyword evidence="4" id="KW-1003">Cell membrane</keyword>
<reference evidence="10 11" key="1">
    <citation type="submission" date="2017-01" db="EMBL/GenBank/DDBJ databases">
        <title>Whole-Genome Shotgun Sequencing of Two beta-Proteobacterial Species in Search of the Bulgecin Biosynthetic Cluster.</title>
        <authorList>
            <person name="Horsman M.E."/>
            <person name="Marous D.R."/>
            <person name="Li R."/>
            <person name="Oliver R.A."/>
            <person name="Byun B."/>
            <person name="Emrich S.J."/>
            <person name="Boggess B."/>
            <person name="Townsend C.A."/>
            <person name="Mobashery S."/>
        </authorList>
    </citation>
    <scope>NUCLEOTIDE SEQUENCE [LARGE SCALE GENOMIC DNA]</scope>
    <source>
        <strain evidence="10 11">ATCC 31363</strain>
    </source>
</reference>
<dbReference type="InterPro" id="IPR001036">
    <property type="entry name" value="Acrflvin-R"/>
</dbReference>
<dbReference type="NCBIfam" id="NF000282">
    <property type="entry name" value="RND_permease_1"/>
    <property type="match status" value="1"/>
</dbReference>
<dbReference type="OrthoDB" id="9757904at2"/>